<dbReference type="EMBL" id="JBCLUF010000011">
    <property type="protein sequence ID" value="MEY8662092.1"/>
    <property type="molecule type" value="Genomic_DNA"/>
</dbReference>
<dbReference type="InterPro" id="IPR011249">
    <property type="entry name" value="Metalloenz_LuxS/M16"/>
</dbReference>
<dbReference type="PANTHER" id="PTHR11851:SF186">
    <property type="entry name" value="INACTIVE METALLOPROTEASE YMFF-RELATED"/>
    <property type="match status" value="1"/>
</dbReference>
<organism evidence="2 3">
    <name type="scientific">Ligilactobacillus faecis</name>
    <dbReference type="NCBI Taxonomy" id="762833"/>
    <lineage>
        <taxon>Bacteria</taxon>
        <taxon>Bacillati</taxon>
        <taxon>Bacillota</taxon>
        <taxon>Bacilli</taxon>
        <taxon>Lactobacillales</taxon>
        <taxon>Lactobacillaceae</taxon>
        <taxon>Ligilactobacillus</taxon>
    </lineage>
</organism>
<dbReference type="NCBIfam" id="NF047422">
    <property type="entry name" value="YfmF_fam"/>
    <property type="match status" value="1"/>
</dbReference>
<evidence type="ECO:0000259" key="1">
    <source>
        <dbReference type="Pfam" id="PF05193"/>
    </source>
</evidence>
<dbReference type="PANTHER" id="PTHR11851">
    <property type="entry name" value="METALLOPROTEASE"/>
    <property type="match status" value="1"/>
</dbReference>
<dbReference type="InterPro" id="IPR050361">
    <property type="entry name" value="MPP/UQCRC_Complex"/>
</dbReference>
<dbReference type="Gene3D" id="3.30.830.10">
    <property type="entry name" value="Metalloenzyme, LuxS/M16 peptidase-like"/>
    <property type="match status" value="2"/>
</dbReference>
<dbReference type="Proteomes" id="UP001565236">
    <property type="component" value="Unassembled WGS sequence"/>
</dbReference>
<keyword evidence="3" id="KW-1185">Reference proteome</keyword>
<proteinExistence type="predicted"/>
<reference evidence="2 3" key="1">
    <citation type="submission" date="2024-03" db="EMBL/GenBank/DDBJ databases">
        <title>Mouse gut bacterial collection (mGBC) of GemPharmatech.</title>
        <authorList>
            <person name="He Y."/>
            <person name="Dong L."/>
            <person name="Wu D."/>
            <person name="Gao X."/>
            <person name="Lin Z."/>
        </authorList>
    </citation>
    <scope>NUCLEOTIDE SEQUENCE [LARGE SCALE GENOMIC DNA]</scope>
    <source>
        <strain evidence="2 3">15-30</strain>
    </source>
</reference>
<feature type="domain" description="Peptidase M16 C-terminal" evidence="1">
    <location>
        <begin position="181"/>
        <end position="352"/>
    </location>
</feature>
<dbReference type="SUPFAM" id="SSF63411">
    <property type="entry name" value="LuxS/MPP-like metallohydrolase"/>
    <property type="match status" value="2"/>
</dbReference>
<name>A0ABV4DNQ0_9LACO</name>
<sequence length="420" mass="47726">MQEELTAGITLNVIPTKQFKTTRINISFLTELSERSELVMRTLLADLLETSSQKYPTQKDVALELSEMYGASFGTTVDRRGQVHSLNFILNCVNDNYLLEKIDLLAKSLAFLQEMIMRPLVDKQGFDQATFTRQKQNLKAYIEAVKDNKQTYAALKLQENYFETELQKVPLYGTVADLEELDATKLYHYYQKVIATDQVQIVISGDVDPVLVQAQLKKLALPARPKKQLSLTYQQAKRAVVTEVSERQELNQSKLDLAYRLPVSYRSKDHYAALIFNALFGGTPQSRLFANVREKASLAYYANSSFDPFRQLLIVQTGIKATDRRKAQALIAEQLVALKNGEFSAEQLEQVKLHLLNAYESRLDNQQTEMTRTKLDLLAQRSISASEWKKSLLQVTKEDICRVAALVELQTVFFLDGGQS</sequence>
<dbReference type="InterPro" id="IPR007863">
    <property type="entry name" value="Peptidase_M16_C"/>
</dbReference>
<evidence type="ECO:0000313" key="3">
    <source>
        <dbReference type="Proteomes" id="UP001565236"/>
    </source>
</evidence>
<protein>
    <submittedName>
        <fullName evidence="2">Pitrilysin family protein</fullName>
    </submittedName>
</protein>
<gene>
    <name evidence="2" type="ORF">AALT52_04190</name>
</gene>
<accession>A0ABV4DNQ0</accession>
<dbReference type="RefSeq" id="WP_369941423.1">
    <property type="nucleotide sequence ID" value="NZ_JBCLUF010000011.1"/>
</dbReference>
<evidence type="ECO:0000313" key="2">
    <source>
        <dbReference type="EMBL" id="MEY8662092.1"/>
    </source>
</evidence>
<dbReference type="Pfam" id="PF05193">
    <property type="entry name" value="Peptidase_M16_C"/>
    <property type="match status" value="1"/>
</dbReference>
<comment type="caution">
    <text evidence="2">The sequence shown here is derived from an EMBL/GenBank/DDBJ whole genome shotgun (WGS) entry which is preliminary data.</text>
</comment>